<protein>
    <recommendedName>
        <fullName evidence="2">Transcriptional regulator SutA RNAP-binding domain-containing protein</fullName>
    </recommendedName>
</protein>
<feature type="compositionally biased region" description="Basic and acidic residues" evidence="1">
    <location>
        <begin position="14"/>
        <end position="59"/>
    </location>
</feature>
<sequence length="127" mass="14619">MTLLNWQIEKRVTSSVVDRESKNKTRDDIQRKTEEFLSRGGEIKQHNRGETGEPADKPRAKSVFVSSQPRQTRTYINDVVSALDSRKKKKTKPVAKKVSKTPKVAKKIIYDDFGEAVREVWTSDKKK</sequence>
<reference evidence="3" key="1">
    <citation type="submission" date="2022-08" db="EMBL/GenBank/DDBJ databases">
        <title>Catabolic pathway analysis in culturable SAR92 clade bacteria reveals their overlooked roles in DMSP degradation in coastal seas.</title>
        <authorList>
            <person name="He X."/>
            <person name="Zhang X."/>
            <person name="Zhang Y."/>
        </authorList>
    </citation>
    <scope>NUCLEOTIDE SEQUENCE</scope>
    <source>
        <strain evidence="3">H455</strain>
    </source>
</reference>
<dbReference type="EMBL" id="CP103416">
    <property type="protein sequence ID" value="UVW35700.1"/>
    <property type="molecule type" value="Genomic_DNA"/>
</dbReference>
<accession>A0ABY5TQR2</accession>
<feature type="domain" description="Transcriptional regulator SutA RNAP-binding" evidence="2">
    <location>
        <begin position="20"/>
        <end position="53"/>
    </location>
</feature>
<keyword evidence="4" id="KW-1185">Reference proteome</keyword>
<gene>
    <name evidence="3" type="ORF">NYF23_03580</name>
</gene>
<organism evidence="3 4">
    <name type="scientific">SAR92 clade bacterium H455</name>
    <dbReference type="NCBI Taxonomy" id="2974818"/>
    <lineage>
        <taxon>Bacteria</taxon>
        <taxon>Pseudomonadati</taxon>
        <taxon>Pseudomonadota</taxon>
        <taxon>Gammaproteobacteria</taxon>
        <taxon>Cellvibrionales</taxon>
        <taxon>Porticoccaceae</taxon>
        <taxon>SAR92 clade</taxon>
    </lineage>
</organism>
<evidence type="ECO:0000256" key="1">
    <source>
        <dbReference type="SAM" id="MobiDB-lite"/>
    </source>
</evidence>
<evidence type="ECO:0000313" key="4">
    <source>
        <dbReference type="Proteomes" id="UP001059934"/>
    </source>
</evidence>
<evidence type="ECO:0000259" key="2">
    <source>
        <dbReference type="Pfam" id="PF20661"/>
    </source>
</evidence>
<dbReference type="Proteomes" id="UP001059934">
    <property type="component" value="Chromosome"/>
</dbReference>
<dbReference type="Pfam" id="PF20661">
    <property type="entry name" value="SutA-RBD"/>
    <property type="match status" value="1"/>
</dbReference>
<proteinExistence type="predicted"/>
<name>A0ABY5TQR2_9GAMM</name>
<feature type="region of interest" description="Disordered" evidence="1">
    <location>
        <begin position="14"/>
        <end position="68"/>
    </location>
</feature>
<dbReference type="InterPro" id="IPR049191">
    <property type="entry name" value="SutA_RBD"/>
</dbReference>
<evidence type="ECO:0000313" key="3">
    <source>
        <dbReference type="EMBL" id="UVW35700.1"/>
    </source>
</evidence>